<keyword evidence="4" id="KW-1003">Cell membrane</keyword>
<protein>
    <submittedName>
        <fullName evidence="9">Arsenite efflux pump ArsB, ACR3 family</fullName>
    </submittedName>
</protein>
<keyword evidence="5 8" id="KW-0812">Transmembrane</keyword>
<evidence type="ECO:0000256" key="5">
    <source>
        <dbReference type="ARBA" id="ARBA00022692"/>
    </source>
</evidence>
<feature type="transmembrane region" description="Helical" evidence="8">
    <location>
        <begin position="193"/>
        <end position="213"/>
    </location>
</feature>
<evidence type="ECO:0000256" key="6">
    <source>
        <dbReference type="ARBA" id="ARBA00022989"/>
    </source>
</evidence>
<keyword evidence="3" id="KW-0813">Transport</keyword>
<sequence>MSVLERWQTVFIMISIGVGLLLGQAPVIQAHAEPFILPFLMLMLYSLFLAIPVKEFKTAFANLTFASSTLAINFLWSPLLAWGLGAVFLSEHPAVWLGFIMLMVTPCTDWYLLFTGVAKGNVPLSTSILPMNLFLQILLLPVYLSLFAGESIPVDFSVLLESILFVFAVPLGLAMATRFLLRKRRAFFHQKMLPFFANGQMIFLVLAITAMFASQGHYLLQNAGVILLLLVPILFFFMINFFLGRFMGQFFNFSYEDTVSLNMTIIARNSPVALAIAVSAFPGDPLIALTLVIGSLIELPVLAVVSHLLLRRRNAA</sequence>
<dbReference type="AlphaFoldDB" id="A0A1G8M816"/>
<feature type="transmembrane region" description="Helical" evidence="8">
    <location>
        <begin position="35"/>
        <end position="53"/>
    </location>
</feature>
<dbReference type="EMBL" id="FNEN01000004">
    <property type="protein sequence ID" value="SDI64106.1"/>
    <property type="molecule type" value="Genomic_DNA"/>
</dbReference>
<dbReference type="GO" id="GO:0015297">
    <property type="term" value="F:antiporter activity"/>
    <property type="evidence" value="ECO:0007669"/>
    <property type="project" value="InterPro"/>
</dbReference>
<feature type="transmembrane region" description="Helical" evidence="8">
    <location>
        <begin position="259"/>
        <end position="281"/>
    </location>
</feature>
<reference evidence="9 10" key="1">
    <citation type="submission" date="2016-10" db="EMBL/GenBank/DDBJ databases">
        <authorList>
            <person name="de Groot N.N."/>
        </authorList>
    </citation>
    <scope>NUCLEOTIDE SEQUENCE [LARGE SCALE GENOMIC DNA]</scope>
    <source>
        <strain evidence="9 10">DSM 21771</strain>
    </source>
</reference>
<evidence type="ECO:0000313" key="10">
    <source>
        <dbReference type="Proteomes" id="UP000198853"/>
    </source>
</evidence>
<dbReference type="PANTHER" id="PTHR43057:SF1">
    <property type="entry name" value="ARSENICAL-RESISTANCE PROTEIN 3"/>
    <property type="match status" value="1"/>
</dbReference>
<evidence type="ECO:0000256" key="7">
    <source>
        <dbReference type="ARBA" id="ARBA00023136"/>
    </source>
</evidence>
<accession>A0A1G8M816</accession>
<feature type="transmembrane region" description="Helical" evidence="8">
    <location>
        <begin position="7"/>
        <end position="29"/>
    </location>
</feature>
<name>A0A1G8M816_9BACI</name>
<feature type="transmembrane region" description="Helical" evidence="8">
    <location>
        <begin position="65"/>
        <end position="88"/>
    </location>
</feature>
<proteinExistence type="inferred from homology"/>
<evidence type="ECO:0000256" key="2">
    <source>
        <dbReference type="ARBA" id="ARBA00010110"/>
    </source>
</evidence>
<comment type="similarity">
    <text evidence="2">Belongs to the arsenical resistance-3 (ACR3) (TC 2.A.59) family.</text>
</comment>
<dbReference type="GO" id="GO:0015105">
    <property type="term" value="F:arsenite transmembrane transporter activity"/>
    <property type="evidence" value="ECO:0007669"/>
    <property type="project" value="TreeGrafter"/>
</dbReference>
<dbReference type="OrthoDB" id="3254016at2"/>
<evidence type="ECO:0000256" key="3">
    <source>
        <dbReference type="ARBA" id="ARBA00022448"/>
    </source>
</evidence>
<keyword evidence="10" id="KW-1185">Reference proteome</keyword>
<dbReference type="PANTHER" id="PTHR43057">
    <property type="entry name" value="ARSENITE EFFLUX TRANSPORTER"/>
    <property type="match status" value="1"/>
</dbReference>
<dbReference type="RefSeq" id="WP_090397112.1">
    <property type="nucleotide sequence ID" value="NZ_FNEN01000004.1"/>
</dbReference>
<dbReference type="InterPro" id="IPR038770">
    <property type="entry name" value="Na+/solute_symporter_sf"/>
</dbReference>
<feature type="transmembrane region" description="Helical" evidence="8">
    <location>
        <begin position="287"/>
        <end position="310"/>
    </location>
</feature>
<keyword evidence="6 8" id="KW-1133">Transmembrane helix</keyword>
<feature type="transmembrane region" description="Helical" evidence="8">
    <location>
        <begin position="158"/>
        <end position="181"/>
    </location>
</feature>
<feature type="transmembrane region" description="Helical" evidence="8">
    <location>
        <begin position="126"/>
        <end position="146"/>
    </location>
</feature>
<dbReference type="Gene3D" id="1.20.1530.20">
    <property type="match status" value="1"/>
</dbReference>
<feature type="transmembrane region" description="Helical" evidence="8">
    <location>
        <begin position="225"/>
        <end position="247"/>
    </location>
</feature>
<keyword evidence="7 8" id="KW-0472">Membrane</keyword>
<evidence type="ECO:0000313" key="9">
    <source>
        <dbReference type="EMBL" id="SDI64106.1"/>
    </source>
</evidence>
<organism evidence="9 10">
    <name type="scientific">Natribacillus halophilus</name>
    <dbReference type="NCBI Taxonomy" id="549003"/>
    <lineage>
        <taxon>Bacteria</taxon>
        <taxon>Bacillati</taxon>
        <taxon>Bacillota</taxon>
        <taxon>Bacilli</taxon>
        <taxon>Bacillales</taxon>
        <taxon>Bacillaceae</taxon>
        <taxon>Natribacillus</taxon>
    </lineage>
</organism>
<evidence type="ECO:0000256" key="8">
    <source>
        <dbReference type="SAM" id="Phobius"/>
    </source>
</evidence>
<feature type="transmembrane region" description="Helical" evidence="8">
    <location>
        <begin position="94"/>
        <end position="114"/>
    </location>
</feature>
<dbReference type="InterPro" id="IPR002657">
    <property type="entry name" value="BilAc:Na_symport/Acr3"/>
</dbReference>
<gene>
    <name evidence="9" type="ORF">SAMN04488123_10424</name>
</gene>
<dbReference type="Pfam" id="PF01758">
    <property type="entry name" value="SBF"/>
    <property type="match status" value="1"/>
</dbReference>
<dbReference type="GO" id="GO:0005886">
    <property type="term" value="C:plasma membrane"/>
    <property type="evidence" value="ECO:0007669"/>
    <property type="project" value="UniProtKB-SubCell"/>
</dbReference>
<dbReference type="Proteomes" id="UP000198853">
    <property type="component" value="Unassembled WGS sequence"/>
</dbReference>
<dbReference type="InterPro" id="IPR004706">
    <property type="entry name" value="Arsenical-R_Acr3"/>
</dbReference>
<evidence type="ECO:0000256" key="4">
    <source>
        <dbReference type="ARBA" id="ARBA00022475"/>
    </source>
</evidence>
<evidence type="ECO:0000256" key="1">
    <source>
        <dbReference type="ARBA" id="ARBA00004651"/>
    </source>
</evidence>
<dbReference type="GO" id="GO:0015104">
    <property type="term" value="F:antimonite transmembrane transporter activity"/>
    <property type="evidence" value="ECO:0007669"/>
    <property type="project" value="TreeGrafter"/>
</dbReference>
<comment type="subcellular location">
    <subcellularLocation>
        <location evidence="1">Cell membrane</location>
        <topology evidence="1">Multi-pass membrane protein</topology>
    </subcellularLocation>
</comment>